<dbReference type="PANTHER" id="PTHR43742">
    <property type="entry name" value="TRIMETHYLAMINE-N-OXIDE REDUCTASE"/>
    <property type="match status" value="1"/>
</dbReference>
<feature type="domain" description="Molybdopterin dinucleotide-binding" evidence="8">
    <location>
        <begin position="720"/>
        <end position="822"/>
    </location>
</feature>
<dbReference type="Proteomes" id="UP001304071">
    <property type="component" value="Chromosome 2"/>
</dbReference>
<sequence>MKENDITNVSRRTFIKGSAALTALTALPVSRGLIAGEVSKVSDNHSQAVWKPAACWHDCGGKCLNKALVDGNTVIRQKTDDLNLDSPNTPQQRGCLRGRSQRHQVFAVDRLKYPMRRKNWAPGGGDKSLRGRDQWVRISWDEALGLIAHETHRITTKYGQESLWVTGQKEFCQPYYNMFSAYGGYVSDWGTRSFGAWSETSGLIGVPWGIWGINDRLDLKNSELIVIWGANPAWTSPGSPTYHYIQAKKAGAKFICIDPSYTDTAAILDAEWIPINPATDHALVLALMYVLLQEDNPKTNPLIKWDFLDRYTIGFDAQHMPEGADPKDNFKDYLLGTYTNDPKTPEWASEITGVSSDVIRSLARKIGTIDKVALLCGWAPARVNNGEGWVHAFSTLGFMTGHVGSSGNMTGTSVHFFAANGGDFLVNEGSTGLKNIDNPITTTINHNELTRALTEGKCRQPRGGDKDVNIQMIFHCANNTMQGFNNVNQAIDAYRSNIEFVVTPAYNFTSNAKYSDLVLPVTTEWEREGIVLHLHNREVLLLGVNITKPLYEAQSDQWIAKHLGERLGVDVNALFPISEKQQFFNQIMGSTVIDTDGKSYVPLVTITEEDLVKHQIQGKTQQGKISLEQLLTEGKYQVYRHDGDNYGFIAYKDFIGDPHSNPLKTESGKFEIYCQKLNERSKEYGWSEIPAIPKYIASEHGYQSTFSDWHNKVKGQYPFQIYTPHYLRSSHSTLDNVAQLREAWPGHVYINASDAKRLGLKQGDTALIYSKLGKVLRPVFCTETLKPGVIALPHGRWSDIDEKTGIDGAGTENMLFEPATTGLGTSGWNSGYCNIEKWQGKQLISDALQPPRLPVFAKE</sequence>
<dbReference type="InterPro" id="IPR009010">
    <property type="entry name" value="Asp_de-COase-like_dom_sf"/>
</dbReference>
<name>A0ABZ0QIF3_9VIBR</name>
<comment type="similarity">
    <text evidence="2">Belongs to the prokaryotic molybdopterin-containing oxidoreductase family.</text>
</comment>
<dbReference type="Gene3D" id="3.40.228.10">
    <property type="entry name" value="Dimethylsulfoxide Reductase, domain 2"/>
    <property type="match status" value="1"/>
</dbReference>
<dbReference type="Pfam" id="PF10518">
    <property type="entry name" value="TAT_signal"/>
    <property type="match status" value="1"/>
</dbReference>
<organism evidence="9 10">
    <name type="scientific">Vibrio porteresiae DSM 19223</name>
    <dbReference type="NCBI Taxonomy" id="1123496"/>
    <lineage>
        <taxon>Bacteria</taxon>
        <taxon>Pseudomonadati</taxon>
        <taxon>Pseudomonadota</taxon>
        <taxon>Gammaproteobacteria</taxon>
        <taxon>Vibrionales</taxon>
        <taxon>Vibrionaceae</taxon>
        <taxon>Vibrio</taxon>
    </lineage>
</organism>
<dbReference type="Gene3D" id="3.40.50.740">
    <property type="match status" value="2"/>
</dbReference>
<evidence type="ECO:0000256" key="1">
    <source>
        <dbReference type="ARBA" id="ARBA00001942"/>
    </source>
</evidence>
<evidence type="ECO:0000259" key="7">
    <source>
        <dbReference type="Pfam" id="PF00384"/>
    </source>
</evidence>
<evidence type="ECO:0000256" key="6">
    <source>
        <dbReference type="ARBA" id="ARBA00023002"/>
    </source>
</evidence>
<dbReference type="Pfam" id="PF00384">
    <property type="entry name" value="Molybdopterin"/>
    <property type="match status" value="1"/>
</dbReference>
<dbReference type="PANTHER" id="PTHR43742:SF3">
    <property type="entry name" value="DIMETHYL SULFOXIDE REDUCTASE DMSA"/>
    <property type="match status" value="1"/>
</dbReference>
<protein>
    <submittedName>
        <fullName evidence="9">Molybdopterin-dependent oxidoreductase</fullName>
    </submittedName>
</protein>
<keyword evidence="10" id="KW-1185">Reference proteome</keyword>
<evidence type="ECO:0000256" key="5">
    <source>
        <dbReference type="ARBA" id="ARBA00022729"/>
    </source>
</evidence>
<evidence type="ECO:0000256" key="2">
    <source>
        <dbReference type="ARBA" id="ARBA00010312"/>
    </source>
</evidence>
<keyword evidence="6" id="KW-0560">Oxidoreductase</keyword>
<dbReference type="RefSeq" id="WP_261896612.1">
    <property type="nucleotide sequence ID" value="NZ_AP024896.1"/>
</dbReference>
<dbReference type="InterPro" id="IPR006311">
    <property type="entry name" value="TAT_signal"/>
</dbReference>
<dbReference type="SUPFAM" id="SSF50692">
    <property type="entry name" value="ADC-like"/>
    <property type="match status" value="1"/>
</dbReference>
<dbReference type="Gene3D" id="2.40.40.20">
    <property type="match status" value="1"/>
</dbReference>
<dbReference type="InterPro" id="IPR006656">
    <property type="entry name" value="Mopterin_OxRdtase"/>
</dbReference>
<dbReference type="InterPro" id="IPR006657">
    <property type="entry name" value="MoPterin_dinucl-bd_dom"/>
</dbReference>
<evidence type="ECO:0000313" key="10">
    <source>
        <dbReference type="Proteomes" id="UP001304071"/>
    </source>
</evidence>
<evidence type="ECO:0000256" key="3">
    <source>
        <dbReference type="ARBA" id="ARBA00022505"/>
    </source>
</evidence>
<dbReference type="EMBL" id="CP138204">
    <property type="protein sequence ID" value="WPC76204.1"/>
    <property type="molecule type" value="Genomic_DNA"/>
</dbReference>
<dbReference type="PROSITE" id="PS51318">
    <property type="entry name" value="TAT"/>
    <property type="match status" value="1"/>
</dbReference>
<accession>A0ABZ0QIF3</accession>
<comment type="cofactor">
    <cofactor evidence="1">
        <name>Mo-bis(molybdopterin guanine dinucleotide)</name>
        <dbReference type="ChEBI" id="CHEBI:60539"/>
    </cofactor>
</comment>
<reference evidence="9 10" key="1">
    <citation type="submission" date="2023-11" db="EMBL/GenBank/DDBJ databases">
        <title>Plant-associative lifestyle of Vibrio porteresiae and its evolutionary dynamics.</title>
        <authorList>
            <person name="Rameshkumar N."/>
            <person name="Kirti K."/>
        </authorList>
    </citation>
    <scope>NUCLEOTIDE SEQUENCE [LARGE SCALE GENOMIC DNA]</scope>
    <source>
        <strain evidence="9 10">MSSRF30</strain>
    </source>
</reference>
<dbReference type="SUPFAM" id="SSF53706">
    <property type="entry name" value="Formate dehydrogenase/DMSO reductase, domains 1-3"/>
    <property type="match status" value="1"/>
</dbReference>
<dbReference type="InterPro" id="IPR019546">
    <property type="entry name" value="TAT_signal_bac_arc"/>
</dbReference>
<evidence type="ECO:0000259" key="8">
    <source>
        <dbReference type="Pfam" id="PF01568"/>
    </source>
</evidence>
<evidence type="ECO:0000313" key="9">
    <source>
        <dbReference type="EMBL" id="WPC76204.1"/>
    </source>
</evidence>
<evidence type="ECO:0000256" key="4">
    <source>
        <dbReference type="ARBA" id="ARBA00022723"/>
    </source>
</evidence>
<keyword evidence="3" id="KW-0500">Molybdenum</keyword>
<dbReference type="Pfam" id="PF01568">
    <property type="entry name" value="Molydop_binding"/>
    <property type="match status" value="1"/>
</dbReference>
<dbReference type="InterPro" id="IPR050612">
    <property type="entry name" value="Prok_Mopterin_Oxidored"/>
</dbReference>
<keyword evidence="4" id="KW-0479">Metal-binding</keyword>
<feature type="domain" description="Molybdopterin oxidoreductase" evidence="7">
    <location>
        <begin position="110"/>
        <end position="566"/>
    </location>
</feature>
<proteinExistence type="inferred from homology"/>
<keyword evidence="5" id="KW-0732">Signal</keyword>
<gene>
    <name evidence="9" type="ORF">R8Z52_16885</name>
</gene>